<dbReference type="PANTHER" id="PTHR46417:SF1">
    <property type="entry name" value="TRNA (GUANINE-N(1)-)-METHYLTRANSFERASE"/>
    <property type="match status" value="1"/>
</dbReference>
<evidence type="ECO:0000256" key="4">
    <source>
        <dbReference type="ARBA" id="ARBA00011738"/>
    </source>
</evidence>
<dbReference type="InterPro" id="IPR016009">
    <property type="entry name" value="tRNA_MeTrfase_TRMD/TRM10"/>
</dbReference>
<feature type="binding site" evidence="15 16">
    <location>
        <begin position="132"/>
        <end position="137"/>
    </location>
    <ligand>
        <name>S-adenosyl-L-methionine</name>
        <dbReference type="ChEBI" id="CHEBI:59789"/>
    </ligand>
</feature>
<evidence type="ECO:0000256" key="9">
    <source>
        <dbReference type="ARBA" id="ARBA00022679"/>
    </source>
</evidence>
<dbReference type="Gene3D" id="3.40.1280.10">
    <property type="match status" value="1"/>
</dbReference>
<comment type="subunit">
    <text evidence="4 15 17">Homodimer.</text>
</comment>
<dbReference type="GO" id="GO:0052906">
    <property type="term" value="F:tRNA (guanine(37)-N1)-methyltransferase activity"/>
    <property type="evidence" value="ECO:0007669"/>
    <property type="project" value="UniProtKB-UniRule"/>
</dbReference>
<reference evidence="19" key="1">
    <citation type="submission" date="2021-02" db="EMBL/GenBank/DDBJ databases">
        <title>Infant gut strain persistence is associated with maternal origin, phylogeny, and functional potential including surface adhesion and iron acquisition.</title>
        <authorList>
            <person name="Lou Y.C."/>
        </authorList>
    </citation>
    <scope>NUCLEOTIDE SEQUENCE</scope>
    <source>
        <strain evidence="19">L3_106_000M1_dasL3_106_000M1_concoct_15</strain>
    </source>
</reference>
<dbReference type="EC" id="2.1.1.228" evidence="5 15"/>
<comment type="caution">
    <text evidence="19">The sequence shown here is derived from an EMBL/GenBank/DDBJ whole genome shotgun (WGS) entry which is preliminary data.</text>
</comment>
<dbReference type="GO" id="GO:0005829">
    <property type="term" value="C:cytosol"/>
    <property type="evidence" value="ECO:0007669"/>
    <property type="project" value="TreeGrafter"/>
</dbReference>
<evidence type="ECO:0000256" key="13">
    <source>
        <dbReference type="ARBA" id="ARBA00033392"/>
    </source>
</evidence>
<name>A0A943EG57_9FIRM</name>
<protein>
    <recommendedName>
        <fullName evidence="6 15">tRNA (guanine-N(1)-)-methyltransferase</fullName>
        <ecNumber evidence="5 15">2.1.1.228</ecNumber>
    </recommendedName>
    <alternativeName>
        <fullName evidence="12 15">M1G-methyltransferase</fullName>
    </alternativeName>
    <alternativeName>
        <fullName evidence="13 15">tRNA [GM37] methyltransferase</fullName>
    </alternativeName>
</protein>
<dbReference type="AlphaFoldDB" id="A0A943EG57"/>
<dbReference type="Gene3D" id="1.10.1270.20">
    <property type="entry name" value="tRNA(m1g37)methyltransferase, domain 2"/>
    <property type="match status" value="1"/>
</dbReference>
<keyword evidence="9 15" id="KW-0808">Transferase</keyword>
<evidence type="ECO:0000256" key="16">
    <source>
        <dbReference type="PIRSR" id="PIRSR000386-1"/>
    </source>
</evidence>
<evidence type="ECO:0000256" key="3">
    <source>
        <dbReference type="ARBA" id="ARBA00007630"/>
    </source>
</evidence>
<keyword evidence="10 15" id="KW-0949">S-adenosyl-L-methionine</keyword>
<gene>
    <name evidence="15 19" type="primary">trmD</name>
    <name evidence="19" type="ORF">KHX13_04125</name>
</gene>
<evidence type="ECO:0000256" key="15">
    <source>
        <dbReference type="HAMAP-Rule" id="MF_00605"/>
    </source>
</evidence>
<evidence type="ECO:0000256" key="12">
    <source>
        <dbReference type="ARBA" id="ARBA00029736"/>
    </source>
</evidence>
<dbReference type="InterPro" id="IPR023148">
    <property type="entry name" value="tRNA_m1G_MeTrfase_C_sf"/>
</dbReference>
<evidence type="ECO:0000256" key="2">
    <source>
        <dbReference type="ARBA" id="ARBA00004496"/>
    </source>
</evidence>
<evidence type="ECO:0000256" key="14">
    <source>
        <dbReference type="ARBA" id="ARBA00047783"/>
    </source>
</evidence>
<evidence type="ECO:0000256" key="10">
    <source>
        <dbReference type="ARBA" id="ARBA00022691"/>
    </source>
</evidence>
<proteinExistence type="inferred from homology"/>
<evidence type="ECO:0000256" key="6">
    <source>
        <dbReference type="ARBA" id="ARBA00014679"/>
    </source>
</evidence>
<dbReference type="HAMAP" id="MF_00605">
    <property type="entry name" value="TrmD"/>
    <property type="match status" value="1"/>
</dbReference>
<evidence type="ECO:0000256" key="11">
    <source>
        <dbReference type="ARBA" id="ARBA00022694"/>
    </source>
</evidence>
<dbReference type="NCBIfam" id="TIGR00088">
    <property type="entry name" value="trmD"/>
    <property type="match status" value="1"/>
</dbReference>
<dbReference type="CDD" id="cd18080">
    <property type="entry name" value="TrmD-like"/>
    <property type="match status" value="1"/>
</dbReference>
<dbReference type="PIRSF" id="PIRSF000386">
    <property type="entry name" value="tRNA_mtase"/>
    <property type="match status" value="1"/>
</dbReference>
<keyword evidence="8 15" id="KW-0489">Methyltransferase</keyword>
<dbReference type="SUPFAM" id="SSF75217">
    <property type="entry name" value="alpha/beta knot"/>
    <property type="match status" value="1"/>
</dbReference>
<evidence type="ECO:0000313" key="19">
    <source>
        <dbReference type="EMBL" id="MBS5519511.1"/>
    </source>
</evidence>
<dbReference type="InterPro" id="IPR029026">
    <property type="entry name" value="tRNA_m1G_MTases_N"/>
</dbReference>
<dbReference type="InterPro" id="IPR002649">
    <property type="entry name" value="tRNA_m1G_MeTrfase_TrmD"/>
</dbReference>
<comment type="function">
    <text evidence="1 15 17">Specifically methylates guanosine-37 in various tRNAs.</text>
</comment>
<feature type="binding site" evidence="15 16">
    <location>
        <position position="113"/>
    </location>
    <ligand>
        <name>S-adenosyl-L-methionine</name>
        <dbReference type="ChEBI" id="CHEBI:59789"/>
    </ligand>
</feature>
<evidence type="ECO:0000256" key="8">
    <source>
        <dbReference type="ARBA" id="ARBA00022603"/>
    </source>
</evidence>
<dbReference type="GO" id="GO:0002939">
    <property type="term" value="P:tRNA N1-guanine methylation"/>
    <property type="evidence" value="ECO:0007669"/>
    <property type="project" value="TreeGrafter"/>
</dbReference>
<accession>A0A943EG57</accession>
<evidence type="ECO:0000256" key="1">
    <source>
        <dbReference type="ARBA" id="ARBA00002634"/>
    </source>
</evidence>
<evidence type="ECO:0000259" key="18">
    <source>
        <dbReference type="Pfam" id="PF01746"/>
    </source>
</evidence>
<comment type="subcellular location">
    <subcellularLocation>
        <location evidence="2 15 17">Cytoplasm</location>
    </subcellularLocation>
</comment>
<comment type="catalytic activity">
    <reaction evidence="14 15 17">
        <text>guanosine(37) in tRNA + S-adenosyl-L-methionine = N(1)-methylguanosine(37) in tRNA + S-adenosyl-L-homocysteine + H(+)</text>
        <dbReference type="Rhea" id="RHEA:36899"/>
        <dbReference type="Rhea" id="RHEA-COMP:10145"/>
        <dbReference type="Rhea" id="RHEA-COMP:10147"/>
        <dbReference type="ChEBI" id="CHEBI:15378"/>
        <dbReference type="ChEBI" id="CHEBI:57856"/>
        <dbReference type="ChEBI" id="CHEBI:59789"/>
        <dbReference type="ChEBI" id="CHEBI:73542"/>
        <dbReference type="ChEBI" id="CHEBI:74269"/>
        <dbReference type="EC" id="2.1.1.228"/>
    </reaction>
</comment>
<dbReference type="Pfam" id="PF01746">
    <property type="entry name" value="tRNA_m1G_MT"/>
    <property type="match status" value="1"/>
</dbReference>
<sequence length="246" mass="27065">MKFVFITLFPELIAGAASVSILGRAQKEGLIEVLCVNPRDYATDRHRSVDDTTCGGGAGMVLRVDTYLAALEKARSLAPDALVAALTPVGETLCQARVTALSRAGRDLIFLCGHYEGFDERILEEADLRLSIGDFVMTGGELPALSVMDAVARFVPGVLGKLVSAEEDSFSGSLLEHPQYTRPISYEGKKVPDILLSGDHEKIGVWRRKKEFEATLQHRPELFSTMTWQKGDGRLFLEMLGERHKK</sequence>
<organism evidence="19 20">
    <name type="scientific">Acidaminococcus intestini</name>
    <dbReference type="NCBI Taxonomy" id="187327"/>
    <lineage>
        <taxon>Bacteria</taxon>
        <taxon>Bacillati</taxon>
        <taxon>Bacillota</taxon>
        <taxon>Negativicutes</taxon>
        <taxon>Acidaminococcales</taxon>
        <taxon>Acidaminococcaceae</taxon>
        <taxon>Acidaminococcus</taxon>
    </lineage>
</organism>
<keyword evidence="7 15" id="KW-0963">Cytoplasm</keyword>
<evidence type="ECO:0000256" key="5">
    <source>
        <dbReference type="ARBA" id="ARBA00012807"/>
    </source>
</evidence>
<evidence type="ECO:0000256" key="7">
    <source>
        <dbReference type="ARBA" id="ARBA00022490"/>
    </source>
</evidence>
<dbReference type="Proteomes" id="UP000754226">
    <property type="component" value="Unassembled WGS sequence"/>
</dbReference>
<dbReference type="PANTHER" id="PTHR46417">
    <property type="entry name" value="TRNA (GUANINE-N(1)-)-METHYLTRANSFERASE"/>
    <property type="match status" value="1"/>
</dbReference>
<feature type="domain" description="tRNA methyltransferase TRMD/TRM10-type" evidence="18">
    <location>
        <begin position="1"/>
        <end position="224"/>
    </location>
</feature>
<keyword evidence="11 15" id="KW-0819">tRNA processing</keyword>
<comment type="similarity">
    <text evidence="3 15 17">Belongs to the RNA methyltransferase TrmD family.</text>
</comment>
<dbReference type="EMBL" id="JAGZCZ010000004">
    <property type="protein sequence ID" value="MBS5519511.1"/>
    <property type="molecule type" value="Genomic_DNA"/>
</dbReference>
<evidence type="ECO:0000313" key="20">
    <source>
        <dbReference type="Proteomes" id="UP000754226"/>
    </source>
</evidence>
<dbReference type="InterPro" id="IPR029028">
    <property type="entry name" value="Alpha/beta_knot_MTases"/>
</dbReference>
<dbReference type="NCBIfam" id="NF000648">
    <property type="entry name" value="PRK00026.1"/>
    <property type="match status" value="1"/>
</dbReference>
<evidence type="ECO:0000256" key="17">
    <source>
        <dbReference type="RuleBase" id="RU003464"/>
    </source>
</evidence>